<dbReference type="Gene3D" id="3.30.360.10">
    <property type="entry name" value="Dihydrodipicolinate Reductase, domain 2"/>
    <property type="match status" value="1"/>
</dbReference>
<dbReference type="Gene3D" id="3.40.50.720">
    <property type="entry name" value="NAD(P)-binding Rossmann-like Domain"/>
    <property type="match status" value="1"/>
</dbReference>
<evidence type="ECO:0000256" key="1">
    <source>
        <dbReference type="ARBA" id="ARBA00010928"/>
    </source>
</evidence>
<evidence type="ECO:0000313" key="6">
    <source>
        <dbReference type="Proteomes" id="UP001586593"/>
    </source>
</evidence>
<dbReference type="InterPro" id="IPR000683">
    <property type="entry name" value="Gfo/Idh/MocA-like_OxRdtase_N"/>
</dbReference>
<evidence type="ECO:0000259" key="4">
    <source>
        <dbReference type="Pfam" id="PF22725"/>
    </source>
</evidence>
<accession>A0ABR3WD71</accession>
<comment type="similarity">
    <text evidence="1">Belongs to the Gfo/Idh/MocA family.</text>
</comment>
<evidence type="ECO:0008006" key="7">
    <source>
        <dbReference type="Google" id="ProtNLM"/>
    </source>
</evidence>
<name>A0ABR3WD71_9PEZI</name>
<dbReference type="PANTHER" id="PTHR43708">
    <property type="entry name" value="CONSERVED EXPRESSED OXIDOREDUCTASE (EUROFUNG)"/>
    <property type="match status" value="1"/>
</dbReference>
<keyword evidence="2" id="KW-0560">Oxidoreductase</keyword>
<gene>
    <name evidence="5" type="ORF">VTK73DRAFT_7789</name>
</gene>
<dbReference type="SUPFAM" id="SSF55347">
    <property type="entry name" value="Glyceraldehyde-3-phosphate dehydrogenase-like, C-terminal domain"/>
    <property type="match status" value="1"/>
</dbReference>
<feature type="domain" description="GFO/IDH/MocA-like oxidoreductase" evidence="4">
    <location>
        <begin position="142"/>
        <end position="263"/>
    </location>
</feature>
<dbReference type="Proteomes" id="UP001586593">
    <property type="component" value="Unassembled WGS sequence"/>
</dbReference>
<sequence length="374" mass="41992">MSKPVKIGFVGYGRSARTFHLPFLVNNPNFEVYAFYQRSAPPTGADSAAQGSHCTVDYPKAKHYQDLDKFLADPEIELVSVVTRHDTHAQFAEKALLAGKHVVVEKPFTLSSKDADKVIAASKKTGKIVSCFQSRRYDSDMQTLIKIHASKCLGEITEAEIHYDLDLPFWVKGMTDPHLKPEDGMNFGIGCHSLDQALFLFGRPKSITAFYRTLRGVESAAEDTFTMILQYDNSPLIVHVKTHVRTTMRYPLKYFIRGNDGTFIKFGDDRQEDQIVNENMKPGDPGFGVEPEDMWGELTTRKQYADSQTKKGELWIGKIKSEVSSIGNYYDDVARAIHGEIDLVVKPETSRDGIRLIELARQSAEQGVTIPFEG</sequence>
<evidence type="ECO:0000259" key="3">
    <source>
        <dbReference type="Pfam" id="PF01408"/>
    </source>
</evidence>
<evidence type="ECO:0000256" key="2">
    <source>
        <dbReference type="ARBA" id="ARBA00023002"/>
    </source>
</evidence>
<keyword evidence="6" id="KW-1185">Reference proteome</keyword>
<dbReference type="Pfam" id="PF22725">
    <property type="entry name" value="GFO_IDH_MocA_C3"/>
    <property type="match status" value="1"/>
</dbReference>
<protein>
    <recommendedName>
        <fullName evidence="7">Oxidoreductase</fullName>
    </recommendedName>
</protein>
<evidence type="ECO:0000313" key="5">
    <source>
        <dbReference type="EMBL" id="KAL1858865.1"/>
    </source>
</evidence>
<reference evidence="5 6" key="1">
    <citation type="journal article" date="2024" name="Commun. Biol.">
        <title>Comparative genomic analysis of thermophilic fungi reveals convergent evolutionary adaptations and gene losses.</title>
        <authorList>
            <person name="Steindorff A.S."/>
            <person name="Aguilar-Pontes M.V."/>
            <person name="Robinson A.J."/>
            <person name="Andreopoulos B."/>
            <person name="LaButti K."/>
            <person name="Kuo A."/>
            <person name="Mondo S."/>
            <person name="Riley R."/>
            <person name="Otillar R."/>
            <person name="Haridas S."/>
            <person name="Lipzen A."/>
            <person name="Grimwood J."/>
            <person name="Schmutz J."/>
            <person name="Clum A."/>
            <person name="Reid I.D."/>
            <person name="Moisan M.C."/>
            <person name="Butler G."/>
            <person name="Nguyen T.T.M."/>
            <person name="Dewar K."/>
            <person name="Conant G."/>
            <person name="Drula E."/>
            <person name="Henrissat B."/>
            <person name="Hansel C."/>
            <person name="Singer S."/>
            <person name="Hutchinson M.I."/>
            <person name="de Vries R.P."/>
            <person name="Natvig D.O."/>
            <person name="Powell A.J."/>
            <person name="Tsang A."/>
            <person name="Grigoriev I.V."/>
        </authorList>
    </citation>
    <scope>NUCLEOTIDE SEQUENCE [LARGE SCALE GENOMIC DNA]</scope>
    <source>
        <strain evidence="5 6">ATCC 24622</strain>
    </source>
</reference>
<dbReference type="InterPro" id="IPR055170">
    <property type="entry name" value="GFO_IDH_MocA-like_dom"/>
</dbReference>
<dbReference type="SUPFAM" id="SSF51735">
    <property type="entry name" value="NAD(P)-binding Rossmann-fold domains"/>
    <property type="match status" value="1"/>
</dbReference>
<dbReference type="Pfam" id="PF01408">
    <property type="entry name" value="GFO_IDH_MocA"/>
    <property type="match status" value="1"/>
</dbReference>
<comment type="caution">
    <text evidence="5">The sequence shown here is derived from an EMBL/GenBank/DDBJ whole genome shotgun (WGS) entry which is preliminary data.</text>
</comment>
<dbReference type="InterPro" id="IPR036291">
    <property type="entry name" value="NAD(P)-bd_dom_sf"/>
</dbReference>
<feature type="domain" description="Gfo/Idh/MocA-like oxidoreductase N-terminal" evidence="3">
    <location>
        <begin position="5"/>
        <end position="130"/>
    </location>
</feature>
<dbReference type="EMBL" id="JAZHXJ010000512">
    <property type="protein sequence ID" value="KAL1858865.1"/>
    <property type="molecule type" value="Genomic_DNA"/>
</dbReference>
<dbReference type="InterPro" id="IPR051317">
    <property type="entry name" value="Gfo/Idh/MocA_oxidoreduct"/>
</dbReference>
<dbReference type="PANTHER" id="PTHR43708:SF5">
    <property type="entry name" value="CONSERVED EXPRESSED OXIDOREDUCTASE (EUROFUNG)-RELATED"/>
    <property type="match status" value="1"/>
</dbReference>
<proteinExistence type="inferred from homology"/>
<organism evidence="5 6">
    <name type="scientific">Phialemonium thermophilum</name>
    <dbReference type="NCBI Taxonomy" id="223376"/>
    <lineage>
        <taxon>Eukaryota</taxon>
        <taxon>Fungi</taxon>
        <taxon>Dikarya</taxon>
        <taxon>Ascomycota</taxon>
        <taxon>Pezizomycotina</taxon>
        <taxon>Sordariomycetes</taxon>
        <taxon>Sordariomycetidae</taxon>
        <taxon>Cephalothecales</taxon>
        <taxon>Cephalothecaceae</taxon>
        <taxon>Phialemonium</taxon>
    </lineage>
</organism>